<gene>
    <name evidence="1" type="ORF">L195_g064384</name>
</gene>
<dbReference type="Proteomes" id="UP000236291">
    <property type="component" value="Unassembled WGS sequence"/>
</dbReference>
<protein>
    <submittedName>
        <fullName evidence="1">Uncharacterized protein</fullName>
    </submittedName>
</protein>
<feature type="non-terminal residue" evidence="1">
    <location>
        <position position="25"/>
    </location>
</feature>
<sequence length="25" mass="2692">MKGNEKVVADDVREVGKAIGVEYKG</sequence>
<dbReference type="AlphaFoldDB" id="A0A2K3KSS6"/>
<reference evidence="1 2" key="1">
    <citation type="journal article" date="2014" name="Am. J. Bot.">
        <title>Genome assembly and annotation for red clover (Trifolium pratense; Fabaceae).</title>
        <authorList>
            <person name="Istvanek J."/>
            <person name="Jaros M."/>
            <person name="Krenek A."/>
            <person name="Repkova J."/>
        </authorList>
    </citation>
    <scope>NUCLEOTIDE SEQUENCE [LARGE SCALE GENOMIC DNA]</scope>
    <source>
        <strain evidence="2">cv. Tatra</strain>
        <tissue evidence="1">Young leaves</tissue>
    </source>
</reference>
<proteinExistence type="predicted"/>
<evidence type="ECO:0000313" key="2">
    <source>
        <dbReference type="Proteomes" id="UP000236291"/>
    </source>
</evidence>
<evidence type="ECO:0000313" key="1">
    <source>
        <dbReference type="EMBL" id="PNX69334.1"/>
    </source>
</evidence>
<dbReference type="EMBL" id="ASHM01246827">
    <property type="protein sequence ID" value="PNX69334.1"/>
    <property type="molecule type" value="Genomic_DNA"/>
</dbReference>
<comment type="caution">
    <text evidence="1">The sequence shown here is derived from an EMBL/GenBank/DDBJ whole genome shotgun (WGS) entry which is preliminary data.</text>
</comment>
<accession>A0A2K3KSS6</accession>
<reference evidence="1 2" key="2">
    <citation type="journal article" date="2017" name="Front. Plant Sci.">
        <title>Gene Classification and Mining of Molecular Markers Useful in Red Clover (Trifolium pratense) Breeding.</title>
        <authorList>
            <person name="Istvanek J."/>
            <person name="Dluhosova J."/>
            <person name="Dluhos P."/>
            <person name="Patkova L."/>
            <person name="Nedelnik J."/>
            <person name="Repkova J."/>
        </authorList>
    </citation>
    <scope>NUCLEOTIDE SEQUENCE [LARGE SCALE GENOMIC DNA]</scope>
    <source>
        <strain evidence="2">cv. Tatra</strain>
        <tissue evidence="1">Young leaves</tissue>
    </source>
</reference>
<organism evidence="1 2">
    <name type="scientific">Trifolium pratense</name>
    <name type="common">Red clover</name>
    <dbReference type="NCBI Taxonomy" id="57577"/>
    <lineage>
        <taxon>Eukaryota</taxon>
        <taxon>Viridiplantae</taxon>
        <taxon>Streptophyta</taxon>
        <taxon>Embryophyta</taxon>
        <taxon>Tracheophyta</taxon>
        <taxon>Spermatophyta</taxon>
        <taxon>Magnoliopsida</taxon>
        <taxon>eudicotyledons</taxon>
        <taxon>Gunneridae</taxon>
        <taxon>Pentapetalae</taxon>
        <taxon>rosids</taxon>
        <taxon>fabids</taxon>
        <taxon>Fabales</taxon>
        <taxon>Fabaceae</taxon>
        <taxon>Papilionoideae</taxon>
        <taxon>50 kb inversion clade</taxon>
        <taxon>NPAAA clade</taxon>
        <taxon>Hologalegina</taxon>
        <taxon>IRL clade</taxon>
        <taxon>Trifolieae</taxon>
        <taxon>Trifolium</taxon>
    </lineage>
</organism>
<name>A0A2K3KSS6_TRIPR</name>